<evidence type="ECO:0000256" key="1">
    <source>
        <dbReference type="SAM" id="MobiDB-lite"/>
    </source>
</evidence>
<keyword evidence="2" id="KW-0812">Transmembrane</keyword>
<evidence type="ECO:0000313" key="3">
    <source>
        <dbReference type="EMBL" id="AKE39357.1"/>
    </source>
</evidence>
<dbReference type="OrthoDB" id="4484187at2"/>
<dbReference type="STRING" id="161896.UL81_07005"/>
<organism evidence="3 4">
    <name type="scientific">Corynebacterium camporealensis</name>
    <dbReference type="NCBI Taxonomy" id="161896"/>
    <lineage>
        <taxon>Bacteria</taxon>
        <taxon>Bacillati</taxon>
        <taxon>Actinomycetota</taxon>
        <taxon>Actinomycetes</taxon>
        <taxon>Mycobacteriales</taxon>
        <taxon>Corynebacteriaceae</taxon>
        <taxon>Corynebacterium</taxon>
    </lineage>
</organism>
<keyword evidence="2" id="KW-1133">Transmembrane helix</keyword>
<name>A0A0F6QWE8_9CORY</name>
<feature type="compositionally biased region" description="Basic and acidic residues" evidence="1">
    <location>
        <begin position="173"/>
        <end position="188"/>
    </location>
</feature>
<dbReference type="Proteomes" id="UP000033566">
    <property type="component" value="Chromosome"/>
</dbReference>
<dbReference type="EMBL" id="CP011311">
    <property type="protein sequence ID" value="AKE39357.1"/>
    <property type="molecule type" value="Genomic_DNA"/>
</dbReference>
<reference evidence="3 4" key="1">
    <citation type="journal article" date="2015" name="Genome Announc.">
        <title>Complete Genome Sequence of Corynebacterium camporealensis DSM 44610, Isolated from the Milk of a Manchega Sheep with Subclinical Mastitis.</title>
        <authorList>
            <person name="Ruckert C."/>
            <person name="Albersmeier A."/>
            <person name="Winkler A."/>
            <person name="Tauch A."/>
        </authorList>
    </citation>
    <scope>NUCLEOTIDE SEQUENCE [LARGE SCALE GENOMIC DNA]</scope>
    <source>
        <strain evidence="3 4">DSM 44610</strain>
    </source>
</reference>
<accession>A0A0F6QWE8</accession>
<feature type="transmembrane region" description="Helical" evidence="2">
    <location>
        <begin position="66"/>
        <end position="84"/>
    </location>
</feature>
<evidence type="ECO:0000256" key="2">
    <source>
        <dbReference type="SAM" id="Phobius"/>
    </source>
</evidence>
<feature type="region of interest" description="Disordered" evidence="1">
    <location>
        <begin position="163"/>
        <end position="203"/>
    </location>
</feature>
<dbReference type="HOGENOM" id="CLU_094889_0_1_11"/>
<gene>
    <name evidence="3" type="ORF">UL81_07005</name>
</gene>
<feature type="transmembrane region" description="Helical" evidence="2">
    <location>
        <begin position="121"/>
        <end position="142"/>
    </location>
</feature>
<sequence length="203" mass="22352">MTKNNAAAQRERQAAKYMDLRGQKITLMVALVAFVGFLFLPYAGGIPGWQALVSPGDVQVGLMEKIPMVLSVVGLGILTTLTLITRRAVFGLVGWMMVTVAFFGSLWAFWFRGSTADAAQIGMWLLLLGNGLAFLAYCLVALRRSPEQEKAYAAARQEASQLDEVGQMQSEATIKEEENPLLIDDRRARAARRHRGEDEDATD</sequence>
<keyword evidence="2" id="KW-0472">Membrane</keyword>
<feature type="transmembrane region" description="Helical" evidence="2">
    <location>
        <begin position="25"/>
        <end position="46"/>
    </location>
</feature>
<dbReference type="PATRIC" id="fig|161896.4.peg.1369"/>
<dbReference type="RefSeq" id="WP_035104934.1">
    <property type="nucleotide sequence ID" value="NZ_CP011311.1"/>
</dbReference>
<dbReference type="KEGG" id="ccj:UL81_07005"/>
<protein>
    <submittedName>
        <fullName evidence="3">Uncharacterized protein</fullName>
    </submittedName>
</protein>
<proteinExistence type="predicted"/>
<evidence type="ECO:0000313" key="4">
    <source>
        <dbReference type="Proteomes" id="UP000033566"/>
    </source>
</evidence>
<dbReference type="AlphaFoldDB" id="A0A0F6QWE8"/>
<keyword evidence="4" id="KW-1185">Reference proteome</keyword>
<feature type="transmembrane region" description="Helical" evidence="2">
    <location>
        <begin position="89"/>
        <end position="109"/>
    </location>
</feature>